<evidence type="ECO:0000313" key="4">
    <source>
        <dbReference type="Proteomes" id="UP000245876"/>
    </source>
</evidence>
<reference evidence="3 4" key="1">
    <citation type="journal article" date="2018" name="Int. J. Syst. Evol. Microbiol.">
        <title>Bifidobacterium callitrichidarum sp. nov. from the faeces of the emperor tamarin (Saguinus imperator).</title>
        <authorList>
            <person name="Modesto M."/>
            <person name="Michelini S."/>
            <person name="Sansosti M.C."/>
            <person name="De Filippo C."/>
            <person name="Cavalieri D."/>
            <person name="Qvirist L."/>
            <person name="Andlid T."/>
            <person name="Spiezio C."/>
            <person name="Sandri C."/>
            <person name="Pascarelli S."/>
            <person name="Sgorbati B."/>
            <person name="Mattarelli P."/>
        </authorList>
    </citation>
    <scope>NUCLEOTIDE SEQUENCE [LARGE SCALE GENOMIC DNA]</scope>
    <source>
        <strain evidence="3 4">TRI 5</strain>
    </source>
</reference>
<comment type="caution">
    <text evidence="3">The sequence shown here is derived from an EMBL/GenBank/DDBJ whole genome shotgun (WGS) entry which is preliminary data.</text>
</comment>
<dbReference type="Proteomes" id="UP000245876">
    <property type="component" value="Unassembled WGS sequence"/>
</dbReference>
<keyword evidence="2" id="KW-1133">Transmembrane helix</keyword>
<evidence type="ECO:0000256" key="2">
    <source>
        <dbReference type="SAM" id="Phobius"/>
    </source>
</evidence>
<proteinExistence type="predicted"/>
<feature type="compositionally biased region" description="Low complexity" evidence="1">
    <location>
        <begin position="15"/>
        <end position="25"/>
    </location>
</feature>
<keyword evidence="2" id="KW-0812">Transmembrane</keyword>
<sequence>MYDVNGGSGAVAYQSKTSTSSGSTTFALRHNKPTPPAGKEFLGWAMGRAATKPVFQPGDQLTVQYGATVKLYAVYGAQGASTNDCVVQMPTTGAPDGLNVLAAGSIGLVAVGAAIGLRRRKLSV</sequence>
<organism evidence="3 4">
    <name type="scientific">Bifidobacterium callitrichidarum</name>
    <dbReference type="NCBI Taxonomy" id="2052941"/>
    <lineage>
        <taxon>Bacteria</taxon>
        <taxon>Bacillati</taxon>
        <taxon>Actinomycetota</taxon>
        <taxon>Actinomycetes</taxon>
        <taxon>Bifidobacteriales</taxon>
        <taxon>Bifidobacteriaceae</taxon>
        <taxon>Bifidobacterium</taxon>
    </lineage>
</organism>
<feature type="region of interest" description="Disordered" evidence="1">
    <location>
        <begin position="13"/>
        <end position="34"/>
    </location>
</feature>
<dbReference type="AlphaFoldDB" id="A0A2U2NC68"/>
<name>A0A2U2NC68_9BIFI</name>
<keyword evidence="2" id="KW-0472">Membrane</keyword>
<evidence type="ECO:0000313" key="3">
    <source>
        <dbReference type="EMBL" id="PWG66687.1"/>
    </source>
</evidence>
<dbReference type="EMBL" id="QFFM01000003">
    <property type="protein sequence ID" value="PWG66687.1"/>
    <property type="molecule type" value="Genomic_DNA"/>
</dbReference>
<evidence type="ECO:0000256" key="1">
    <source>
        <dbReference type="SAM" id="MobiDB-lite"/>
    </source>
</evidence>
<accession>A0A2U2NC68</accession>
<gene>
    <name evidence="3" type="ORF">DF196_01935</name>
</gene>
<protein>
    <submittedName>
        <fullName evidence="3">Uncharacterized protein</fullName>
    </submittedName>
</protein>
<keyword evidence="4" id="KW-1185">Reference proteome</keyword>
<feature type="transmembrane region" description="Helical" evidence="2">
    <location>
        <begin position="98"/>
        <end position="117"/>
    </location>
</feature>